<organism evidence="1">
    <name type="scientific">bioreactor metagenome</name>
    <dbReference type="NCBI Taxonomy" id="1076179"/>
    <lineage>
        <taxon>unclassified sequences</taxon>
        <taxon>metagenomes</taxon>
        <taxon>ecological metagenomes</taxon>
    </lineage>
</organism>
<sequence>MLDKDNEKKFIEVVRELSMGRAEVNILAEIYGACLNNEMIIL</sequence>
<dbReference type="AlphaFoldDB" id="A0A645J3V5"/>
<name>A0A645J3V5_9ZZZZ</name>
<reference evidence="1" key="1">
    <citation type="submission" date="2019-08" db="EMBL/GenBank/DDBJ databases">
        <authorList>
            <person name="Kucharzyk K."/>
            <person name="Murdoch R.W."/>
            <person name="Higgins S."/>
            <person name="Loffler F."/>
        </authorList>
    </citation>
    <scope>NUCLEOTIDE SEQUENCE</scope>
</reference>
<gene>
    <name evidence="1" type="ORF">SDC9_205494</name>
</gene>
<protein>
    <submittedName>
        <fullName evidence="1">Uncharacterized protein</fullName>
    </submittedName>
</protein>
<accession>A0A645J3V5</accession>
<evidence type="ECO:0000313" key="1">
    <source>
        <dbReference type="EMBL" id="MPN57800.1"/>
    </source>
</evidence>
<comment type="caution">
    <text evidence="1">The sequence shown here is derived from an EMBL/GenBank/DDBJ whole genome shotgun (WGS) entry which is preliminary data.</text>
</comment>
<proteinExistence type="predicted"/>
<dbReference type="EMBL" id="VSSQ01129798">
    <property type="protein sequence ID" value="MPN57800.1"/>
    <property type="molecule type" value="Genomic_DNA"/>
</dbReference>